<feature type="chain" id="PRO_5018744083" description="SRCR domain-containing protein" evidence="4">
    <location>
        <begin position="21"/>
        <end position="562"/>
    </location>
</feature>
<dbReference type="CDD" id="cd18496">
    <property type="entry name" value="BACK_LGALS3BP"/>
    <property type="match status" value="1"/>
</dbReference>
<feature type="disulfide bond" evidence="3">
    <location>
        <begin position="51"/>
        <end position="115"/>
    </location>
</feature>
<feature type="disulfide bond" evidence="3">
    <location>
        <begin position="64"/>
        <end position="125"/>
    </location>
</feature>
<keyword evidence="2 3" id="KW-1015">Disulfide bond</keyword>
<protein>
    <recommendedName>
        <fullName evidence="5">SRCR domain-containing protein</fullName>
    </recommendedName>
</protein>
<accession>A0A3Q3JY75</accession>
<dbReference type="Gene3D" id="3.10.250.10">
    <property type="entry name" value="SRCR-like domain"/>
    <property type="match status" value="1"/>
</dbReference>
<dbReference type="SMART" id="SM00202">
    <property type="entry name" value="SR"/>
    <property type="match status" value="1"/>
</dbReference>
<dbReference type="AlphaFoldDB" id="A0A3Q3JY75"/>
<dbReference type="OrthoDB" id="25028at2759"/>
<evidence type="ECO:0000256" key="4">
    <source>
        <dbReference type="SAM" id="SignalP"/>
    </source>
</evidence>
<dbReference type="FunFam" id="3.10.250.10:FF:000001">
    <property type="entry name" value="Lysyl oxidase 4 isoform X1"/>
    <property type="match status" value="1"/>
</dbReference>
<dbReference type="Ensembl" id="ENSMALT00000026436.1">
    <property type="protein sequence ID" value="ENSMALP00000025958.1"/>
    <property type="gene ID" value="ENSMALG00000018048.1"/>
</dbReference>
<dbReference type="InterPro" id="IPR001190">
    <property type="entry name" value="SRCR"/>
</dbReference>
<dbReference type="RefSeq" id="XP_020462646.1">
    <property type="nucleotide sequence ID" value="XM_020606990.1"/>
</dbReference>
<dbReference type="PANTHER" id="PTHR48071">
    <property type="entry name" value="SRCR DOMAIN-CONTAINING PROTEIN"/>
    <property type="match status" value="1"/>
</dbReference>
<evidence type="ECO:0000259" key="5">
    <source>
        <dbReference type="PROSITE" id="PS50287"/>
    </source>
</evidence>
<dbReference type="PRINTS" id="PR00258">
    <property type="entry name" value="SPERACTRCPTR"/>
</dbReference>
<dbReference type="KEGG" id="malb:109963999"/>
<evidence type="ECO:0000256" key="2">
    <source>
        <dbReference type="ARBA" id="ARBA00023157"/>
    </source>
</evidence>
<dbReference type="GO" id="GO:0016020">
    <property type="term" value="C:membrane"/>
    <property type="evidence" value="ECO:0007669"/>
    <property type="project" value="InterPro"/>
</dbReference>
<evidence type="ECO:0000313" key="7">
    <source>
        <dbReference type="Proteomes" id="UP000261600"/>
    </source>
</evidence>
<organism evidence="6 7">
    <name type="scientific">Monopterus albus</name>
    <name type="common">Swamp eel</name>
    <dbReference type="NCBI Taxonomy" id="43700"/>
    <lineage>
        <taxon>Eukaryota</taxon>
        <taxon>Metazoa</taxon>
        <taxon>Chordata</taxon>
        <taxon>Craniata</taxon>
        <taxon>Vertebrata</taxon>
        <taxon>Euteleostomi</taxon>
        <taxon>Actinopterygii</taxon>
        <taxon>Neopterygii</taxon>
        <taxon>Teleostei</taxon>
        <taxon>Neoteleostei</taxon>
        <taxon>Acanthomorphata</taxon>
        <taxon>Anabantaria</taxon>
        <taxon>Synbranchiformes</taxon>
        <taxon>Synbranchidae</taxon>
        <taxon>Monopterus</taxon>
    </lineage>
</organism>
<dbReference type="SUPFAM" id="SSF56487">
    <property type="entry name" value="SRCR-like"/>
    <property type="match status" value="1"/>
</dbReference>
<feature type="signal peptide" evidence="4">
    <location>
        <begin position="1"/>
        <end position="20"/>
    </location>
</feature>
<dbReference type="InterPro" id="IPR011705">
    <property type="entry name" value="BACK"/>
</dbReference>
<keyword evidence="1 4" id="KW-0732">Signal</keyword>
<sequence>MTESMLLICILLLSISLSAGQEEGFTRLVGGQDSSEGRVEIFHNGAWGTVCDDNWDMNEAQVVCRQLRFLGAKEALQSATFGSGEGNIWMDDLGCGGTETHLLQCQFPGWGVHNCGHGEDAGVRCENGPEPTNRDLSYVYDLDHNTSLSHQLGELFDSGDDCDINIVVVVDNNTVETICAHKIILSLNSDLKTTQPDFNSLSIDVNSDCIQHANNFVRYFYTRKLKVTLSSACCILKMAFDWGVKDIQNEAENLFRLFLPEDVVFQNQNFFYEYAIRTGDEALQEICLRYLAWNCEALIRSPAWTILQFGLVKALLSRSDLVVRNETVILRGLERWVAAQGNTTIPESLLKLIHFPMIPAEDLYTLDGAQYHASKLQGFQFNALPVMMLLSHLTEEQHVYTSRIYTGGPWSFSFSTQDISAYKNFGFYRLRGESISSLTSDFQTPVHNSAYFIFHKMRWKTRVYIRDEDCSSESVSCPSLPAVSLKIQEKNHNLPSEMEERIRYRNRLVVMCEGRYVSYVDEFNGVDDGTLVFVPSGTEQVYTCHSNRFSYQVVVHPQYSTN</sequence>
<dbReference type="Pfam" id="PF00530">
    <property type="entry name" value="SRCR"/>
    <property type="match status" value="1"/>
</dbReference>
<dbReference type="PROSITE" id="PS50287">
    <property type="entry name" value="SRCR_2"/>
    <property type="match status" value="1"/>
</dbReference>
<dbReference type="STRING" id="43700.ENSMALP00000025958"/>
<evidence type="ECO:0000256" key="3">
    <source>
        <dbReference type="PROSITE-ProRule" id="PRU00196"/>
    </source>
</evidence>
<keyword evidence="7" id="KW-1185">Reference proteome</keyword>
<feature type="domain" description="SRCR" evidence="5">
    <location>
        <begin position="26"/>
        <end position="126"/>
    </location>
</feature>
<reference evidence="6" key="1">
    <citation type="submission" date="2025-08" db="UniProtKB">
        <authorList>
            <consortium name="Ensembl"/>
        </authorList>
    </citation>
    <scope>IDENTIFICATION</scope>
</reference>
<dbReference type="SUPFAM" id="SSF54695">
    <property type="entry name" value="POZ domain"/>
    <property type="match status" value="1"/>
</dbReference>
<evidence type="ECO:0000256" key="1">
    <source>
        <dbReference type="ARBA" id="ARBA00022729"/>
    </source>
</evidence>
<dbReference type="RefSeq" id="XP_020462645.1">
    <property type="nucleotide sequence ID" value="XM_020606989.1"/>
</dbReference>
<dbReference type="PANTHER" id="PTHR48071:SF18">
    <property type="entry name" value="DELETED IN MALIGNANT BRAIN TUMORS 1 PROTEIN-RELATED"/>
    <property type="match status" value="1"/>
</dbReference>
<evidence type="ECO:0000313" key="6">
    <source>
        <dbReference type="Ensembl" id="ENSMALP00000025958.1"/>
    </source>
</evidence>
<reference evidence="6" key="2">
    <citation type="submission" date="2025-09" db="UniProtKB">
        <authorList>
            <consortium name="Ensembl"/>
        </authorList>
    </citation>
    <scope>IDENTIFICATION</scope>
</reference>
<name>A0A3Q3JY75_MONAL</name>
<dbReference type="SMART" id="SM00875">
    <property type="entry name" value="BACK"/>
    <property type="match status" value="1"/>
</dbReference>
<dbReference type="Gene3D" id="3.30.710.10">
    <property type="entry name" value="Potassium Channel Kv1.1, Chain A"/>
    <property type="match status" value="1"/>
</dbReference>
<dbReference type="Gene3D" id="1.25.40.420">
    <property type="match status" value="1"/>
</dbReference>
<dbReference type="GeneID" id="109963999"/>
<dbReference type="InterPro" id="IPR036772">
    <property type="entry name" value="SRCR-like_dom_sf"/>
</dbReference>
<dbReference type="Proteomes" id="UP000261600">
    <property type="component" value="Unplaced"/>
</dbReference>
<dbReference type="Pfam" id="PF07707">
    <property type="entry name" value="BACK"/>
    <property type="match status" value="1"/>
</dbReference>
<dbReference type="InterPro" id="IPR011333">
    <property type="entry name" value="SKP1/BTB/POZ_sf"/>
</dbReference>
<proteinExistence type="predicted"/>
<feature type="disulfide bond" evidence="3">
    <location>
        <begin position="95"/>
        <end position="105"/>
    </location>
</feature>